<dbReference type="GeneID" id="34562246"/>
<dbReference type="AlphaFoldDB" id="A0A1G4B2Q5"/>
<evidence type="ECO:0000313" key="1">
    <source>
        <dbReference type="EMBL" id="OHE95674.1"/>
    </source>
</evidence>
<dbReference type="EMBL" id="MJBS01000080">
    <property type="protein sequence ID" value="OHE95674.1"/>
    <property type="molecule type" value="Genomic_DNA"/>
</dbReference>
<name>A0A1G4B2Q5_9PEZI</name>
<proteinExistence type="predicted"/>
<organism evidence="1 2">
    <name type="scientific">Colletotrichum orchidophilum</name>
    <dbReference type="NCBI Taxonomy" id="1209926"/>
    <lineage>
        <taxon>Eukaryota</taxon>
        <taxon>Fungi</taxon>
        <taxon>Dikarya</taxon>
        <taxon>Ascomycota</taxon>
        <taxon>Pezizomycotina</taxon>
        <taxon>Sordariomycetes</taxon>
        <taxon>Hypocreomycetidae</taxon>
        <taxon>Glomerellales</taxon>
        <taxon>Glomerellaceae</taxon>
        <taxon>Colletotrichum</taxon>
    </lineage>
</organism>
<reference evidence="1 2" key="1">
    <citation type="submission" date="2016-09" db="EMBL/GenBank/DDBJ databases">
        <authorList>
            <person name="Capua I."/>
            <person name="De Benedictis P."/>
            <person name="Joannis T."/>
            <person name="Lombin L.H."/>
            <person name="Cattoli G."/>
        </authorList>
    </citation>
    <scope>NUCLEOTIDE SEQUENCE [LARGE SCALE GENOMIC DNA]</scope>
    <source>
        <strain evidence="1 2">IMI 309357</strain>
    </source>
</reference>
<dbReference type="Proteomes" id="UP000176998">
    <property type="component" value="Unassembled WGS sequence"/>
</dbReference>
<keyword evidence="2" id="KW-1185">Reference proteome</keyword>
<comment type="caution">
    <text evidence="1">The sequence shown here is derived from an EMBL/GenBank/DDBJ whole genome shotgun (WGS) entry which is preliminary data.</text>
</comment>
<evidence type="ECO:0000313" key="2">
    <source>
        <dbReference type="Proteomes" id="UP000176998"/>
    </source>
</evidence>
<gene>
    <name evidence="1" type="ORF">CORC01_09106</name>
</gene>
<accession>A0A1G4B2Q5</accession>
<protein>
    <submittedName>
        <fullName evidence="1">Uncharacterized protein</fullName>
    </submittedName>
</protein>
<dbReference type="RefSeq" id="XP_022472835.1">
    <property type="nucleotide sequence ID" value="XM_022620736.1"/>
</dbReference>
<sequence length="240" mass="26093">MSGSLVYFYSVHQGTAATTVALFRVVYRGLQLKVLACGLGRPTGVKGWVFLFIPLATHNVNQTGIRTSKDLLSELSVFAELIKGNFPTWTNGAPVPAGEAVLAVPLPVGLLPAGSARTLQVLRCSSLCSCIHSSSFTPLPVCLRPSRLRWRSRQQRVVGPYLDRDWKWPRRCRFCRDPPSSLGRRESKEGKSCRWVVLFSGASGLGRRAACCHHCLQSSALQNASILVAVPYGIQGASGL</sequence>